<organism evidence="2">
    <name type="scientific">Arion vulgaris</name>
    <dbReference type="NCBI Taxonomy" id="1028688"/>
    <lineage>
        <taxon>Eukaryota</taxon>
        <taxon>Metazoa</taxon>
        <taxon>Spiralia</taxon>
        <taxon>Lophotrochozoa</taxon>
        <taxon>Mollusca</taxon>
        <taxon>Gastropoda</taxon>
        <taxon>Heterobranchia</taxon>
        <taxon>Euthyneura</taxon>
        <taxon>Panpulmonata</taxon>
        <taxon>Eupulmonata</taxon>
        <taxon>Stylommatophora</taxon>
        <taxon>Helicina</taxon>
        <taxon>Arionoidea</taxon>
        <taxon>Arionidae</taxon>
        <taxon>Arion</taxon>
    </lineage>
</organism>
<dbReference type="EMBL" id="HACG01004834">
    <property type="protein sequence ID" value="CEK51699.1"/>
    <property type="molecule type" value="Transcribed_RNA"/>
</dbReference>
<feature type="compositionally biased region" description="Basic and acidic residues" evidence="1">
    <location>
        <begin position="57"/>
        <end position="96"/>
    </location>
</feature>
<name>A0A0B6Y6A7_9EUPU</name>
<proteinExistence type="predicted"/>
<reference evidence="2" key="1">
    <citation type="submission" date="2014-12" db="EMBL/GenBank/DDBJ databases">
        <title>Insight into the proteome of Arion vulgaris.</title>
        <authorList>
            <person name="Aradska J."/>
            <person name="Bulat T."/>
            <person name="Smidak R."/>
            <person name="Sarate P."/>
            <person name="Gangsoo J."/>
            <person name="Sialana F."/>
            <person name="Bilban M."/>
            <person name="Lubec G."/>
        </authorList>
    </citation>
    <scope>NUCLEOTIDE SEQUENCE</scope>
    <source>
        <tissue evidence="2">Skin</tissue>
    </source>
</reference>
<feature type="compositionally biased region" description="Basic and acidic residues" evidence="1">
    <location>
        <begin position="38"/>
        <end position="48"/>
    </location>
</feature>
<evidence type="ECO:0000256" key="1">
    <source>
        <dbReference type="SAM" id="MobiDB-lite"/>
    </source>
</evidence>
<evidence type="ECO:0000313" key="2">
    <source>
        <dbReference type="EMBL" id="CEK51699.1"/>
    </source>
</evidence>
<dbReference type="AlphaFoldDB" id="A0A0B6Y6A7"/>
<feature type="non-terminal residue" evidence="2">
    <location>
        <position position="122"/>
    </location>
</feature>
<accession>A0A0B6Y6A7</accession>
<protein>
    <submittedName>
        <fullName evidence="2">Uncharacterized protein</fullName>
    </submittedName>
</protein>
<feature type="non-terminal residue" evidence="2">
    <location>
        <position position="1"/>
    </location>
</feature>
<sequence length="122" mass="13860">QIANQIRKRIGIQDGVTALLSKHGIKHPDWLDMSTETGARKDENEARSSAHQTSSNKHSDRSRRGSENWGDSRRMENMSDSVHLETELHKHEEQMRKLKAQYSLGDESLSGGQLEESLNSTY</sequence>
<feature type="region of interest" description="Disordered" evidence="1">
    <location>
        <begin position="23"/>
        <end position="122"/>
    </location>
</feature>
<gene>
    <name evidence="2" type="primary">ORF14140</name>
</gene>